<feature type="region of interest" description="Disordered" evidence="2">
    <location>
        <begin position="1"/>
        <end position="21"/>
    </location>
</feature>
<dbReference type="OMA" id="KYTWLQK"/>
<organism evidence="3 4">
    <name type="scientific">Taxus chinensis</name>
    <name type="common">Chinese yew</name>
    <name type="synonym">Taxus wallichiana var. chinensis</name>
    <dbReference type="NCBI Taxonomy" id="29808"/>
    <lineage>
        <taxon>Eukaryota</taxon>
        <taxon>Viridiplantae</taxon>
        <taxon>Streptophyta</taxon>
        <taxon>Embryophyta</taxon>
        <taxon>Tracheophyta</taxon>
        <taxon>Spermatophyta</taxon>
        <taxon>Pinopsida</taxon>
        <taxon>Pinidae</taxon>
        <taxon>Conifers II</taxon>
        <taxon>Cupressales</taxon>
        <taxon>Taxaceae</taxon>
        <taxon>Taxus</taxon>
    </lineage>
</organism>
<keyword evidence="4" id="KW-1185">Reference proteome</keyword>
<comment type="caution">
    <text evidence="3">The sequence shown here is derived from an EMBL/GenBank/DDBJ whole genome shotgun (WGS) entry which is preliminary data.</text>
</comment>
<gene>
    <name evidence="3" type="ORF">KI387_029953</name>
</gene>
<evidence type="ECO:0000256" key="1">
    <source>
        <dbReference type="SAM" id="Coils"/>
    </source>
</evidence>
<evidence type="ECO:0000313" key="3">
    <source>
        <dbReference type="EMBL" id="KAH9298271.1"/>
    </source>
</evidence>
<proteinExistence type="predicted"/>
<accession>A0AA38FEL4</accession>
<evidence type="ECO:0000313" key="4">
    <source>
        <dbReference type="Proteomes" id="UP000824469"/>
    </source>
</evidence>
<dbReference type="Proteomes" id="UP000824469">
    <property type="component" value="Unassembled WGS sequence"/>
</dbReference>
<dbReference type="EMBL" id="JAHRHJ020000010">
    <property type="protein sequence ID" value="KAH9298271.1"/>
    <property type="molecule type" value="Genomic_DNA"/>
</dbReference>
<keyword evidence="1" id="KW-0175">Coiled coil</keyword>
<dbReference type="AlphaFoldDB" id="A0AA38FEL4"/>
<feature type="coiled-coil region" evidence="1">
    <location>
        <begin position="35"/>
        <end position="86"/>
    </location>
</feature>
<evidence type="ECO:0000256" key="2">
    <source>
        <dbReference type="SAM" id="MobiDB-lite"/>
    </source>
</evidence>
<name>A0AA38FEL4_TAXCH</name>
<feature type="compositionally biased region" description="Basic residues" evidence="2">
    <location>
        <begin position="1"/>
        <end position="17"/>
    </location>
</feature>
<reference evidence="3 4" key="1">
    <citation type="journal article" date="2021" name="Nat. Plants">
        <title>The Taxus genome provides insights into paclitaxel biosynthesis.</title>
        <authorList>
            <person name="Xiong X."/>
            <person name="Gou J."/>
            <person name="Liao Q."/>
            <person name="Li Y."/>
            <person name="Zhou Q."/>
            <person name="Bi G."/>
            <person name="Li C."/>
            <person name="Du R."/>
            <person name="Wang X."/>
            <person name="Sun T."/>
            <person name="Guo L."/>
            <person name="Liang H."/>
            <person name="Lu P."/>
            <person name="Wu Y."/>
            <person name="Zhang Z."/>
            <person name="Ro D.K."/>
            <person name="Shang Y."/>
            <person name="Huang S."/>
            <person name="Yan J."/>
        </authorList>
    </citation>
    <scope>NUCLEOTIDE SEQUENCE [LARGE SCALE GENOMIC DNA]</scope>
    <source>
        <strain evidence="3">Ta-2019</strain>
    </source>
</reference>
<sequence>MEEGKRKKIKNKKKKSKFGTSTSAVEFQISNNEDKSEFQLNSASVEQEIRDFENKKYNAEAVAEKVSDWKDAVQRQESEVTLLQDKLAQYAVIQASIEGEVKQLKEEKYTWLQKEASIEGEVRQLKEEKYTWLQKEAVTREEIKKLKDEKHIWLHIEACKDDEIKRLKAENFLLLQNEVSINEEVKNLSFENFCLHKEVNQLLTTFDQLNQKCCNVTKSRNRQHVNTEENATTLSQLEIEEKSTNIKLSDGVTQSNQLFVSVTNNDGTESDQPFISVTNNDGTKTAQPSIIISNNDGTFFIESETEVIKKSKNAATVDRVQNCLSLPDSAAAIDEAKQRTSDSVGEPAEMIINNKLKETIPFSDAPLMGAPLRLFSFVTKYVSGADLVKPKNLVSS</sequence>
<protein>
    <submittedName>
        <fullName evidence="3">Uncharacterized protein</fullName>
    </submittedName>
</protein>